<accession>A0A139AAT2</accession>
<proteinExistence type="predicted"/>
<protein>
    <submittedName>
        <fullName evidence="2">Uncharacterized protein</fullName>
    </submittedName>
</protein>
<organism evidence="2 3">
    <name type="scientific">Gonapodya prolifera (strain JEL478)</name>
    <name type="common">Monoblepharis prolifera</name>
    <dbReference type="NCBI Taxonomy" id="1344416"/>
    <lineage>
        <taxon>Eukaryota</taxon>
        <taxon>Fungi</taxon>
        <taxon>Fungi incertae sedis</taxon>
        <taxon>Chytridiomycota</taxon>
        <taxon>Chytridiomycota incertae sedis</taxon>
        <taxon>Monoblepharidomycetes</taxon>
        <taxon>Monoblepharidales</taxon>
        <taxon>Gonapodyaceae</taxon>
        <taxon>Gonapodya</taxon>
    </lineage>
</organism>
<evidence type="ECO:0000256" key="1">
    <source>
        <dbReference type="SAM" id="MobiDB-lite"/>
    </source>
</evidence>
<feature type="region of interest" description="Disordered" evidence="1">
    <location>
        <begin position="151"/>
        <end position="193"/>
    </location>
</feature>
<evidence type="ECO:0000313" key="3">
    <source>
        <dbReference type="Proteomes" id="UP000070544"/>
    </source>
</evidence>
<dbReference type="AlphaFoldDB" id="A0A139AAT2"/>
<name>A0A139AAT2_GONPJ</name>
<sequence length="241" mass="26449">MAPLPSPPKEECSAHRNDLWTSACIPPRFSLSTPPPTPIGCFPAESSASSLRPRSILKRYSSLSNLASHNRSISFNQTVLVAFTYHGDDYDRQCVPAAKLTPEEAREVIEMRWEFSLLTHSLLAQRALMESRQVPSAARSLHASPYPSHIPQRMHHRRSSRHIQPHPPIGGSGWESAWELPNPHTTGATAPDTPPAKQAFDYAEAFAAHFNVPSDGRAGVHVGYFSGQERSPSVWGGGGDQ</sequence>
<dbReference type="EMBL" id="KQ965773">
    <property type="protein sequence ID" value="KXS13860.1"/>
    <property type="molecule type" value="Genomic_DNA"/>
</dbReference>
<keyword evidence="3" id="KW-1185">Reference proteome</keyword>
<feature type="compositionally biased region" description="Basic residues" evidence="1">
    <location>
        <begin position="152"/>
        <end position="164"/>
    </location>
</feature>
<dbReference type="Proteomes" id="UP000070544">
    <property type="component" value="Unassembled WGS sequence"/>
</dbReference>
<reference evidence="2 3" key="1">
    <citation type="journal article" date="2015" name="Genome Biol. Evol.">
        <title>Phylogenomic analyses indicate that early fungi evolved digesting cell walls of algal ancestors of land plants.</title>
        <authorList>
            <person name="Chang Y."/>
            <person name="Wang S."/>
            <person name="Sekimoto S."/>
            <person name="Aerts A.L."/>
            <person name="Choi C."/>
            <person name="Clum A."/>
            <person name="LaButti K.M."/>
            <person name="Lindquist E.A."/>
            <person name="Yee Ngan C."/>
            <person name="Ohm R.A."/>
            <person name="Salamov A.A."/>
            <person name="Grigoriev I.V."/>
            <person name="Spatafora J.W."/>
            <person name="Berbee M.L."/>
        </authorList>
    </citation>
    <scope>NUCLEOTIDE SEQUENCE [LARGE SCALE GENOMIC DNA]</scope>
    <source>
        <strain evidence="2 3">JEL478</strain>
    </source>
</reference>
<dbReference type="OrthoDB" id="5596610at2759"/>
<evidence type="ECO:0000313" key="2">
    <source>
        <dbReference type="EMBL" id="KXS13860.1"/>
    </source>
</evidence>
<gene>
    <name evidence="2" type="ORF">M427DRAFT_136169</name>
</gene>